<dbReference type="PANTHER" id="PTHR44196:SF2">
    <property type="entry name" value="SHORT-CHAIN DEHYDROGENASE-RELATED"/>
    <property type="match status" value="1"/>
</dbReference>
<dbReference type="PIRSF" id="PIRSF000126">
    <property type="entry name" value="11-beta-HSD1"/>
    <property type="match status" value="1"/>
</dbReference>
<keyword evidence="5" id="KW-1185">Reference proteome</keyword>
<evidence type="ECO:0000256" key="1">
    <source>
        <dbReference type="ARBA" id="ARBA00006484"/>
    </source>
</evidence>
<dbReference type="AlphaFoldDB" id="A0A1V6M0P8"/>
<dbReference type="InterPro" id="IPR020904">
    <property type="entry name" value="Sc_DH/Rdtase_CS"/>
</dbReference>
<gene>
    <name evidence="4" type="ORF">BIY37_05650</name>
</gene>
<dbReference type="Pfam" id="PF00106">
    <property type="entry name" value="adh_short"/>
    <property type="match status" value="1"/>
</dbReference>
<dbReference type="SUPFAM" id="SSF51735">
    <property type="entry name" value="NAD(P)-binding Rossmann-fold domains"/>
    <property type="match status" value="1"/>
</dbReference>
<dbReference type="GO" id="GO:0016491">
    <property type="term" value="F:oxidoreductase activity"/>
    <property type="evidence" value="ECO:0007669"/>
    <property type="project" value="UniProtKB-KW"/>
</dbReference>
<evidence type="ECO:0000256" key="3">
    <source>
        <dbReference type="RuleBase" id="RU000363"/>
    </source>
</evidence>
<dbReference type="PRINTS" id="PR00080">
    <property type="entry name" value="SDRFAMILY"/>
</dbReference>
<dbReference type="CDD" id="cd05233">
    <property type="entry name" value="SDR_c"/>
    <property type="match status" value="1"/>
</dbReference>
<dbReference type="RefSeq" id="WP_070066853.1">
    <property type="nucleotide sequence ID" value="NZ_MJUW02000066.1"/>
</dbReference>
<dbReference type="InterPro" id="IPR036291">
    <property type="entry name" value="NAD(P)-bd_dom_sf"/>
</dbReference>
<name>A0A1V6M0P8_9BACT</name>
<proteinExistence type="inferred from homology"/>
<protein>
    <recommendedName>
        <fullName evidence="6">Short-chain dehydrogenase</fullName>
    </recommendedName>
</protein>
<dbReference type="EMBL" id="MJUW02000066">
    <property type="protein sequence ID" value="OQD45969.1"/>
    <property type="molecule type" value="Genomic_DNA"/>
</dbReference>
<dbReference type="Gene3D" id="3.40.50.720">
    <property type="entry name" value="NAD(P)-binding Rossmann-like Domain"/>
    <property type="match status" value="1"/>
</dbReference>
<dbReference type="PRINTS" id="PR00081">
    <property type="entry name" value="GDHRDH"/>
</dbReference>
<comment type="similarity">
    <text evidence="1 3">Belongs to the short-chain dehydrogenases/reductases (SDR) family.</text>
</comment>
<evidence type="ECO:0008006" key="6">
    <source>
        <dbReference type="Google" id="ProtNLM"/>
    </source>
</evidence>
<evidence type="ECO:0000313" key="4">
    <source>
        <dbReference type="EMBL" id="OQD45969.1"/>
    </source>
</evidence>
<dbReference type="PROSITE" id="PS00061">
    <property type="entry name" value="ADH_SHORT"/>
    <property type="match status" value="1"/>
</dbReference>
<dbReference type="Proteomes" id="UP000242219">
    <property type="component" value="Unassembled WGS sequence"/>
</dbReference>
<evidence type="ECO:0000313" key="5">
    <source>
        <dbReference type="Proteomes" id="UP000242219"/>
    </source>
</evidence>
<accession>A0A1V6M0P8</accession>
<dbReference type="InterPro" id="IPR002347">
    <property type="entry name" value="SDR_fam"/>
</dbReference>
<sequence>MKNTRKTKNALITGSSKGIGREFAKILAKKQYNLVLVDKDWENCSTLKGDLESEYGITVMTFVEDLSMAETPLKIYSVLMSKRIEIDVLINNAGIGIFGKFSDTDWHHEENILKVNIMALTYFTKLFMKGMIARKKGKILNVASIGAFQAVPLQSVYAASKAYVLSFTEAIARELKETGVTVTALCPGPTDTGFHILARGDDKKAFKRKKMPTAREVAIHGYNAMMRGEHVSIHGFINTLMINVSRIIPRKILAKLAHKKMRVHLEDI</sequence>
<evidence type="ECO:0000256" key="2">
    <source>
        <dbReference type="ARBA" id="ARBA00023002"/>
    </source>
</evidence>
<keyword evidence="2" id="KW-0560">Oxidoreductase</keyword>
<dbReference type="GO" id="GO:0016020">
    <property type="term" value="C:membrane"/>
    <property type="evidence" value="ECO:0007669"/>
    <property type="project" value="TreeGrafter"/>
</dbReference>
<comment type="caution">
    <text evidence="4">The sequence shown here is derived from an EMBL/GenBank/DDBJ whole genome shotgun (WGS) entry which is preliminary data.</text>
</comment>
<reference evidence="4 5" key="1">
    <citation type="journal article" date="2016" name="Genome Announc.">
        <title>Draft Genome Sequence of the Anaerobic Ammonium-Oxidizing Bacterium 'Candidatus Brocadia sp. 40'.</title>
        <authorList>
            <person name="Ali M."/>
            <person name="Haroon M.F."/>
            <person name="Narita Y."/>
            <person name="Zhang L."/>
            <person name="Rangel Shaw D."/>
            <person name="Okabe S."/>
            <person name="Saikaly P.E."/>
        </authorList>
    </citation>
    <scope>NUCLEOTIDE SEQUENCE [LARGE SCALE GENOMIC DNA]</scope>
    <source>
        <strain evidence="4 5">40</strain>
    </source>
</reference>
<dbReference type="PANTHER" id="PTHR44196">
    <property type="entry name" value="DEHYDROGENASE/REDUCTASE SDR FAMILY MEMBER 7B"/>
    <property type="match status" value="1"/>
</dbReference>
<organism evidence="4 5">
    <name type="scientific">Candidatus Brocadia sapporoensis</name>
    <dbReference type="NCBI Taxonomy" id="392547"/>
    <lineage>
        <taxon>Bacteria</taxon>
        <taxon>Pseudomonadati</taxon>
        <taxon>Planctomycetota</taxon>
        <taxon>Candidatus Brocadiia</taxon>
        <taxon>Candidatus Brocadiales</taxon>
        <taxon>Candidatus Brocadiaceae</taxon>
        <taxon>Candidatus Brocadia</taxon>
    </lineage>
</organism>